<dbReference type="GO" id="GO:0005764">
    <property type="term" value="C:lysosome"/>
    <property type="evidence" value="ECO:0007669"/>
    <property type="project" value="TreeGrafter"/>
</dbReference>
<keyword evidence="4 10" id="KW-0732">Signal</keyword>
<evidence type="ECO:0000256" key="9">
    <source>
        <dbReference type="ARBA" id="ARBA00047409"/>
    </source>
</evidence>
<sequence>MFIIGFVGAIVVTQISNVQCEPTPIVMYHGMGDTAHGSIQNVIDYLTQTRPGIYIVTIQMGSNSFEDYISTYFLNLNRQVELTCANISADPKLSNGYHGIGFSQGGQIMRAIAQRCPTPTMKSLVTIGGQHQGVFGLPRCFGSASSICDYIRKMMHYGAYLPFVQNAIVQAQYWHDPLNAQQYVDNSIFLADINNERSSKNETYRTNLLRLEYFVMVMFLNETTVEPKETEWFEFYETGSIDRIKPLEDTDLYRNDWIGLRELNDTGRLIRLSTIGDHLIMGLDWFQRNIVDKYLQ</sequence>
<evidence type="ECO:0000313" key="12">
    <source>
        <dbReference type="Proteomes" id="UP001142055"/>
    </source>
</evidence>
<dbReference type="FunFam" id="3.40.50.1820:FF:000107">
    <property type="entry name" value="Palmitoyl-protein thioesterase 1"/>
    <property type="match status" value="1"/>
</dbReference>
<keyword evidence="6" id="KW-1015">Disulfide bond</keyword>
<evidence type="ECO:0000256" key="7">
    <source>
        <dbReference type="ARBA" id="ARBA00023180"/>
    </source>
</evidence>
<dbReference type="Proteomes" id="UP001142055">
    <property type="component" value="Chromosome 1"/>
</dbReference>
<dbReference type="OMA" id="ILFQANY"/>
<dbReference type="PRINTS" id="PR00414">
    <property type="entry name" value="PPTHIESTRASE"/>
</dbReference>
<evidence type="ECO:0000256" key="3">
    <source>
        <dbReference type="ARBA" id="ARBA00014212"/>
    </source>
</evidence>
<feature type="signal peptide" evidence="10">
    <location>
        <begin position="1"/>
        <end position="20"/>
    </location>
</feature>
<dbReference type="Pfam" id="PF02089">
    <property type="entry name" value="Palm_thioest"/>
    <property type="match status" value="1"/>
</dbReference>
<keyword evidence="12" id="KW-1185">Reference proteome</keyword>
<reference evidence="11" key="1">
    <citation type="submission" date="2022-12" db="EMBL/GenBank/DDBJ databases">
        <title>Genome assemblies of Blomia tropicalis.</title>
        <authorList>
            <person name="Cui Y."/>
        </authorList>
    </citation>
    <scope>NUCLEOTIDE SEQUENCE</scope>
    <source>
        <tissue evidence="11">Adult mites</tissue>
    </source>
</reference>
<comment type="catalytic activity">
    <reaction evidence="9">
        <text>S-hexadecanoyl-L-cysteinyl-[protein] + H2O = L-cysteinyl-[protein] + hexadecanoate + H(+)</text>
        <dbReference type="Rhea" id="RHEA:19233"/>
        <dbReference type="Rhea" id="RHEA-COMP:10131"/>
        <dbReference type="Rhea" id="RHEA-COMP:11032"/>
        <dbReference type="ChEBI" id="CHEBI:7896"/>
        <dbReference type="ChEBI" id="CHEBI:15377"/>
        <dbReference type="ChEBI" id="CHEBI:15378"/>
        <dbReference type="ChEBI" id="CHEBI:29950"/>
        <dbReference type="ChEBI" id="CHEBI:74151"/>
        <dbReference type="EC" id="3.1.2.22"/>
    </reaction>
    <physiologicalReaction direction="left-to-right" evidence="9">
        <dbReference type="Rhea" id="RHEA:19234"/>
    </physiologicalReaction>
</comment>
<accession>A0A9Q0RRC5</accession>
<dbReference type="InterPro" id="IPR029058">
    <property type="entry name" value="AB_hydrolase_fold"/>
</dbReference>
<evidence type="ECO:0000256" key="4">
    <source>
        <dbReference type="ARBA" id="ARBA00022729"/>
    </source>
</evidence>
<evidence type="ECO:0000256" key="8">
    <source>
        <dbReference type="ARBA" id="ARBA00031934"/>
    </source>
</evidence>
<dbReference type="GO" id="GO:0006898">
    <property type="term" value="P:receptor-mediated endocytosis"/>
    <property type="evidence" value="ECO:0007669"/>
    <property type="project" value="TreeGrafter"/>
</dbReference>
<evidence type="ECO:0000313" key="11">
    <source>
        <dbReference type="EMBL" id="KAJ6223525.1"/>
    </source>
</evidence>
<proteinExistence type="inferred from homology"/>
<keyword evidence="7" id="KW-0325">Glycoprotein</keyword>
<dbReference type="PANTHER" id="PTHR11247:SF8">
    <property type="entry name" value="PALMITOYL-PROTEIN THIOESTERASE 1"/>
    <property type="match status" value="1"/>
</dbReference>
<gene>
    <name evidence="11" type="ORF">RDWZM_002070</name>
</gene>
<comment type="similarity">
    <text evidence="1">Belongs to the palmitoyl-protein thioesterase family.</text>
</comment>
<evidence type="ECO:0000256" key="10">
    <source>
        <dbReference type="SAM" id="SignalP"/>
    </source>
</evidence>
<organism evidence="11 12">
    <name type="scientific">Blomia tropicalis</name>
    <name type="common">Mite</name>
    <dbReference type="NCBI Taxonomy" id="40697"/>
    <lineage>
        <taxon>Eukaryota</taxon>
        <taxon>Metazoa</taxon>
        <taxon>Ecdysozoa</taxon>
        <taxon>Arthropoda</taxon>
        <taxon>Chelicerata</taxon>
        <taxon>Arachnida</taxon>
        <taxon>Acari</taxon>
        <taxon>Acariformes</taxon>
        <taxon>Sarcoptiformes</taxon>
        <taxon>Astigmata</taxon>
        <taxon>Glycyphagoidea</taxon>
        <taxon>Echimyopodidae</taxon>
        <taxon>Blomia</taxon>
    </lineage>
</organism>
<dbReference type="PANTHER" id="PTHR11247">
    <property type="entry name" value="PALMITOYL-PROTEIN THIOESTERASE/DOLICHYLDIPHOSPHATASE 1"/>
    <property type="match status" value="1"/>
</dbReference>
<evidence type="ECO:0000256" key="2">
    <source>
        <dbReference type="ARBA" id="ARBA00012423"/>
    </source>
</evidence>
<dbReference type="InterPro" id="IPR002472">
    <property type="entry name" value="Palm_thioest"/>
</dbReference>
<protein>
    <recommendedName>
        <fullName evidence="3">Palmitoyl-protein thioesterase 1</fullName>
        <ecNumber evidence="2">3.1.2.22</ecNumber>
    </recommendedName>
    <alternativeName>
        <fullName evidence="8">Palmitoyl-protein hydrolase 1</fullName>
    </alternativeName>
</protein>
<dbReference type="OrthoDB" id="10263094at2759"/>
<dbReference type="GO" id="GO:0008474">
    <property type="term" value="F:palmitoyl-(protein) hydrolase activity"/>
    <property type="evidence" value="ECO:0007669"/>
    <property type="project" value="UniProtKB-EC"/>
</dbReference>
<keyword evidence="5" id="KW-0378">Hydrolase</keyword>
<dbReference type="AlphaFoldDB" id="A0A9Q0RRC5"/>
<dbReference type="EC" id="3.1.2.22" evidence="2"/>
<name>A0A9Q0RRC5_BLOTA</name>
<evidence type="ECO:0000256" key="6">
    <source>
        <dbReference type="ARBA" id="ARBA00023157"/>
    </source>
</evidence>
<dbReference type="SUPFAM" id="SSF53474">
    <property type="entry name" value="alpha/beta-Hydrolases"/>
    <property type="match status" value="1"/>
</dbReference>
<dbReference type="EMBL" id="JAPWDV010000001">
    <property type="protein sequence ID" value="KAJ6223525.1"/>
    <property type="molecule type" value="Genomic_DNA"/>
</dbReference>
<dbReference type="Gene3D" id="3.40.50.1820">
    <property type="entry name" value="alpha/beta hydrolase"/>
    <property type="match status" value="1"/>
</dbReference>
<evidence type="ECO:0000256" key="5">
    <source>
        <dbReference type="ARBA" id="ARBA00022801"/>
    </source>
</evidence>
<feature type="chain" id="PRO_5040233693" description="Palmitoyl-protein thioesterase 1" evidence="10">
    <location>
        <begin position="21"/>
        <end position="296"/>
    </location>
</feature>
<evidence type="ECO:0000256" key="1">
    <source>
        <dbReference type="ARBA" id="ARBA00010758"/>
    </source>
</evidence>
<comment type="caution">
    <text evidence="11">The sequence shown here is derived from an EMBL/GenBank/DDBJ whole genome shotgun (WGS) entry which is preliminary data.</text>
</comment>